<reference evidence="3 4" key="1">
    <citation type="journal article" date="2024" name="G3 (Bethesda)">
        <title>Genome assembly of Hibiscus sabdariffa L. provides insights into metabolisms of medicinal natural products.</title>
        <authorList>
            <person name="Kim T."/>
        </authorList>
    </citation>
    <scope>NUCLEOTIDE SEQUENCE [LARGE SCALE GENOMIC DNA]</scope>
    <source>
        <strain evidence="3">TK-2024</strain>
        <tissue evidence="3">Old leaves</tissue>
    </source>
</reference>
<evidence type="ECO:0000313" key="3">
    <source>
        <dbReference type="EMBL" id="KAK8485139.1"/>
    </source>
</evidence>
<keyword evidence="2" id="KW-0732">Signal</keyword>
<organism evidence="3 4">
    <name type="scientific">Hibiscus sabdariffa</name>
    <name type="common">roselle</name>
    <dbReference type="NCBI Taxonomy" id="183260"/>
    <lineage>
        <taxon>Eukaryota</taxon>
        <taxon>Viridiplantae</taxon>
        <taxon>Streptophyta</taxon>
        <taxon>Embryophyta</taxon>
        <taxon>Tracheophyta</taxon>
        <taxon>Spermatophyta</taxon>
        <taxon>Magnoliopsida</taxon>
        <taxon>eudicotyledons</taxon>
        <taxon>Gunneridae</taxon>
        <taxon>Pentapetalae</taxon>
        <taxon>rosids</taxon>
        <taxon>malvids</taxon>
        <taxon>Malvales</taxon>
        <taxon>Malvaceae</taxon>
        <taxon>Malvoideae</taxon>
        <taxon>Hibiscus</taxon>
    </lineage>
</organism>
<keyword evidence="1" id="KW-0812">Transmembrane</keyword>
<dbReference type="Proteomes" id="UP001396334">
    <property type="component" value="Unassembled WGS sequence"/>
</dbReference>
<keyword evidence="4" id="KW-1185">Reference proteome</keyword>
<evidence type="ECO:0000256" key="2">
    <source>
        <dbReference type="SAM" id="SignalP"/>
    </source>
</evidence>
<sequence length="107" mass="11198">MSTTSSKLFASVVPLVIFLSNLQTVANEPAISASPAVLPRVNAPGMSSFFPTEAPPQWPDSEAFAPIPSSGEFVGKSSGCSAKSDGAMVMLVLQLFFLFVMRLVSTG</sequence>
<proteinExistence type="predicted"/>
<feature type="chain" id="PRO_5045909006" evidence="2">
    <location>
        <begin position="28"/>
        <end position="107"/>
    </location>
</feature>
<evidence type="ECO:0000313" key="4">
    <source>
        <dbReference type="Proteomes" id="UP001396334"/>
    </source>
</evidence>
<name>A0ABR1ZWM5_9ROSI</name>
<feature type="signal peptide" evidence="2">
    <location>
        <begin position="1"/>
        <end position="27"/>
    </location>
</feature>
<protein>
    <submittedName>
        <fullName evidence="3">Uncharacterized protein</fullName>
    </submittedName>
</protein>
<keyword evidence="1" id="KW-0472">Membrane</keyword>
<comment type="caution">
    <text evidence="3">The sequence shown here is derived from an EMBL/GenBank/DDBJ whole genome shotgun (WGS) entry which is preliminary data.</text>
</comment>
<evidence type="ECO:0000256" key="1">
    <source>
        <dbReference type="SAM" id="Phobius"/>
    </source>
</evidence>
<accession>A0ABR1ZWM5</accession>
<dbReference type="EMBL" id="JBBPBN010000516">
    <property type="protein sequence ID" value="KAK8485139.1"/>
    <property type="molecule type" value="Genomic_DNA"/>
</dbReference>
<feature type="transmembrane region" description="Helical" evidence="1">
    <location>
        <begin position="86"/>
        <end position="104"/>
    </location>
</feature>
<gene>
    <name evidence="3" type="ORF">V6N11_051251</name>
</gene>
<keyword evidence="1" id="KW-1133">Transmembrane helix</keyword>